<feature type="non-terminal residue" evidence="7">
    <location>
        <position position="434"/>
    </location>
</feature>
<organism evidence="7">
    <name type="scientific">hydrothermal vent metagenome</name>
    <dbReference type="NCBI Taxonomy" id="652676"/>
    <lineage>
        <taxon>unclassified sequences</taxon>
        <taxon>metagenomes</taxon>
        <taxon>ecological metagenomes</taxon>
    </lineage>
</organism>
<feature type="transmembrane region" description="Helical" evidence="5">
    <location>
        <begin position="125"/>
        <end position="144"/>
    </location>
</feature>
<evidence type="ECO:0000256" key="4">
    <source>
        <dbReference type="ARBA" id="ARBA00023136"/>
    </source>
</evidence>
<feature type="transmembrane region" description="Helical" evidence="5">
    <location>
        <begin position="247"/>
        <end position="268"/>
    </location>
</feature>
<dbReference type="EMBL" id="UOEN01000040">
    <property type="protein sequence ID" value="VAW11702.1"/>
    <property type="molecule type" value="Genomic_DNA"/>
</dbReference>
<evidence type="ECO:0000256" key="2">
    <source>
        <dbReference type="ARBA" id="ARBA00022692"/>
    </source>
</evidence>
<dbReference type="InterPro" id="IPR011547">
    <property type="entry name" value="SLC26A/SulP_dom"/>
</dbReference>
<dbReference type="AlphaFoldDB" id="A0A3B0TB22"/>
<evidence type="ECO:0000313" key="7">
    <source>
        <dbReference type="EMBL" id="VAW11702.1"/>
    </source>
</evidence>
<evidence type="ECO:0000256" key="1">
    <source>
        <dbReference type="ARBA" id="ARBA00004141"/>
    </source>
</evidence>
<dbReference type="PANTHER" id="PTHR43310:SF1">
    <property type="entry name" value="SULFATE TRANSPORTER YBAR-RELATED"/>
    <property type="match status" value="1"/>
</dbReference>
<feature type="transmembrane region" description="Helical" evidence="5">
    <location>
        <begin position="406"/>
        <end position="431"/>
    </location>
</feature>
<dbReference type="Pfam" id="PF00916">
    <property type="entry name" value="Sulfate_transp"/>
    <property type="match status" value="1"/>
</dbReference>
<name>A0A3B0TB22_9ZZZZ</name>
<feature type="transmembrane region" description="Helical" evidence="5">
    <location>
        <begin position="72"/>
        <end position="90"/>
    </location>
</feature>
<keyword evidence="2 5" id="KW-0812">Transmembrane</keyword>
<dbReference type="PANTHER" id="PTHR43310">
    <property type="entry name" value="SULFATE TRANSPORTER YBAR-RELATED"/>
    <property type="match status" value="1"/>
</dbReference>
<evidence type="ECO:0000256" key="3">
    <source>
        <dbReference type="ARBA" id="ARBA00022989"/>
    </source>
</evidence>
<feature type="transmembrane region" description="Helical" evidence="5">
    <location>
        <begin position="12"/>
        <end position="35"/>
    </location>
</feature>
<dbReference type="GO" id="GO:0016020">
    <property type="term" value="C:membrane"/>
    <property type="evidence" value="ECO:0007669"/>
    <property type="project" value="UniProtKB-SubCell"/>
</dbReference>
<proteinExistence type="predicted"/>
<keyword evidence="3 5" id="KW-1133">Transmembrane helix</keyword>
<feature type="transmembrane region" description="Helical" evidence="5">
    <location>
        <begin position="164"/>
        <end position="184"/>
    </location>
</feature>
<feature type="transmembrane region" description="Helical" evidence="5">
    <location>
        <begin position="102"/>
        <end position="120"/>
    </location>
</feature>
<evidence type="ECO:0000259" key="6">
    <source>
        <dbReference type="Pfam" id="PF00916"/>
    </source>
</evidence>
<feature type="transmembrane region" description="Helical" evidence="5">
    <location>
        <begin position="322"/>
        <end position="340"/>
    </location>
</feature>
<protein>
    <submittedName>
        <fullName evidence="7">Sulfate transporter</fullName>
    </submittedName>
</protein>
<keyword evidence="4 5" id="KW-0472">Membrane</keyword>
<feature type="transmembrane region" description="Helical" evidence="5">
    <location>
        <begin position="41"/>
        <end position="60"/>
    </location>
</feature>
<feature type="transmembrane region" description="Helical" evidence="5">
    <location>
        <begin position="191"/>
        <end position="212"/>
    </location>
</feature>
<accession>A0A3B0TB22</accession>
<gene>
    <name evidence="7" type="ORF">MNBD_BACTEROID05-292</name>
</gene>
<feature type="domain" description="SLC26A/SulP transporter" evidence="6">
    <location>
        <begin position="15"/>
        <end position="364"/>
    </location>
</feature>
<sequence length="434" mass="47640">MDSQKKNIISQVFYNIIVALTVSFVALSLGAAFGLLSGRGAFAGMISAGIIAIITSLLGGTRVQCSGPTAPMTSVIALVVLAAIQNQWLVESGINPDHFVNVVLLLTGLFLIFIAVLRLAKFINLVPNVVISGFMNGIALLIWIDQIKKIFGLGGKEAFRGPIGLNLFVAIATVVFIFIVPKLFKMFRVSFLKFLPSTLVALVIMTGFSQIFNLPIEYIHLSGQLTSLNDVSILVKSQWPQNISWPLLKLAIPFALQLAVLCYLDTLLTSVVVDKMTTEETKPNKELFAQGIGNCAVGLVGGIPGAQATIRSVLMIKEKANLRLAGVMVGVFVLVEMILFQEWISFIPQSVFAGILFKVGYDVFDFYPIQIYLKEIGNRELNLKQNFFSRHDDEVNFVTNREMMMIIGTCFVTVLCNLNAAVGIFTIVFYLHNK</sequence>
<dbReference type="InterPro" id="IPR052706">
    <property type="entry name" value="Membrane-Transporter-like"/>
</dbReference>
<reference evidence="7" key="1">
    <citation type="submission" date="2018-06" db="EMBL/GenBank/DDBJ databases">
        <authorList>
            <person name="Zhirakovskaya E."/>
        </authorList>
    </citation>
    <scope>NUCLEOTIDE SEQUENCE</scope>
</reference>
<comment type="subcellular location">
    <subcellularLocation>
        <location evidence="1">Membrane</location>
        <topology evidence="1">Multi-pass membrane protein</topology>
    </subcellularLocation>
</comment>
<evidence type="ECO:0000256" key="5">
    <source>
        <dbReference type="SAM" id="Phobius"/>
    </source>
</evidence>